<dbReference type="GO" id="GO:0016989">
    <property type="term" value="F:sigma factor antagonist activity"/>
    <property type="evidence" value="ECO:0007669"/>
    <property type="project" value="TreeGrafter"/>
</dbReference>
<dbReference type="PANTHER" id="PTHR37461:SF1">
    <property type="entry name" value="ANTI-SIGMA-K FACTOR RSKA"/>
    <property type="match status" value="1"/>
</dbReference>
<dbReference type="AlphaFoldDB" id="A0A2D0NIU8"/>
<evidence type="ECO:0000259" key="3">
    <source>
        <dbReference type="Pfam" id="PF10099"/>
    </source>
</evidence>
<keyword evidence="5" id="KW-1185">Reference proteome</keyword>
<dbReference type="OrthoDB" id="1420916at2"/>
<protein>
    <recommendedName>
        <fullName evidence="3">Anti-sigma K factor RskA C-terminal domain-containing protein</fullName>
    </recommendedName>
</protein>
<comment type="caution">
    <text evidence="4">The sequence shown here is derived from an EMBL/GenBank/DDBJ whole genome shotgun (WGS) entry which is preliminary data.</text>
</comment>
<dbReference type="InterPro" id="IPR051474">
    <property type="entry name" value="Anti-sigma-K/W_factor"/>
</dbReference>
<proteinExistence type="predicted"/>
<sequence length="250" mass="26963">MLGLLSESEAREVEQVVAAYPEIKSELNAMEDALTQYAVAKGIPMPADLPGRIIRRLETLDKDVPPGSTTPPQTDSGSGPILPILGFLLITALAGAIYFWFQTDELQENLNTTQTELQQLQVNCDQIQDSLEQIVLSLAVLRSEGNQTFIMRGLPDKNPGAVANVYYNTQAQQAFLDIRELPPPPAGQQYQLWGIGASGVPQSMDVFNIPQGDGINFIPVPYLADVSVFAVSLEPAGGSPSPTDVHMISG</sequence>
<keyword evidence="2" id="KW-1133">Transmembrane helix</keyword>
<organism evidence="4 5">
    <name type="scientific">Flavilitoribacter nigricans (strain ATCC 23147 / DSM 23189 / NBRC 102662 / NCIMB 1420 / SS-2)</name>
    <name type="common">Lewinella nigricans</name>
    <dbReference type="NCBI Taxonomy" id="1122177"/>
    <lineage>
        <taxon>Bacteria</taxon>
        <taxon>Pseudomonadati</taxon>
        <taxon>Bacteroidota</taxon>
        <taxon>Saprospiria</taxon>
        <taxon>Saprospirales</taxon>
        <taxon>Lewinellaceae</taxon>
        <taxon>Flavilitoribacter</taxon>
    </lineage>
</organism>
<reference evidence="4 5" key="1">
    <citation type="submission" date="2017-10" db="EMBL/GenBank/DDBJ databases">
        <title>The draft genome sequence of Lewinella nigricans NBRC 102662.</title>
        <authorList>
            <person name="Wang K."/>
        </authorList>
    </citation>
    <scope>NUCLEOTIDE SEQUENCE [LARGE SCALE GENOMIC DNA]</scope>
    <source>
        <strain evidence="4 5">NBRC 102662</strain>
    </source>
</reference>
<feature type="coiled-coil region" evidence="1">
    <location>
        <begin position="103"/>
        <end position="130"/>
    </location>
</feature>
<evidence type="ECO:0000313" key="5">
    <source>
        <dbReference type="Proteomes" id="UP000223913"/>
    </source>
</evidence>
<dbReference type="EMBL" id="PDUD01000001">
    <property type="protein sequence ID" value="PHN08368.1"/>
    <property type="molecule type" value="Genomic_DNA"/>
</dbReference>
<dbReference type="GO" id="GO:0006417">
    <property type="term" value="P:regulation of translation"/>
    <property type="evidence" value="ECO:0007669"/>
    <property type="project" value="TreeGrafter"/>
</dbReference>
<accession>A0A2D0NIU8</accession>
<evidence type="ECO:0000313" key="4">
    <source>
        <dbReference type="EMBL" id="PHN08368.1"/>
    </source>
</evidence>
<feature type="transmembrane region" description="Helical" evidence="2">
    <location>
        <begin position="81"/>
        <end position="101"/>
    </location>
</feature>
<name>A0A2D0NIU8_FLAN2</name>
<dbReference type="GO" id="GO:0005886">
    <property type="term" value="C:plasma membrane"/>
    <property type="evidence" value="ECO:0007669"/>
    <property type="project" value="InterPro"/>
</dbReference>
<feature type="domain" description="Anti-sigma K factor RskA C-terminal" evidence="3">
    <location>
        <begin position="97"/>
        <end position="243"/>
    </location>
</feature>
<evidence type="ECO:0000256" key="1">
    <source>
        <dbReference type="SAM" id="Coils"/>
    </source>
</evidence>
<dbReference type="RefSeq" id="WP_099147960.1">
    <property type="nucleotide sequence ID" value="NZ_PDUD01000001.1"/>
</dbReference>
<dbReference type="Pfam" id="PF10099">
    <property type="entry name" value="RskA_C"/>
    <property type="match status" value="1"/>
</dbReference>
<keyword evidence="1" id="KW-0175">Coiled coil</keyword>
<dbReference type="Proteomes" id="UP000223913">
    <property type="component" value="Unassembled WGS sequence"/>
</dbReference>
<evidence type="ECO:0000256" key="2">
    <source>
        <dbReference type="SAM" id="Phobius"/>
    </source>
</evidence>
<keyword evidence="2" id="KW-0472">Membrane</keyword>
<gene>
    <name evidence="4" type="ORF">CRP01_00200</name>
</gene>
<keyword evidence="2" id="KW-0812">Transmembrane</keyword>
<dbReference type="InterPro" id="IPR018764">
    <property type="entry name" value="RskA_C"/>
</dbReference>
<dbReference type="PANTHER" id="PTHR37461">
    <property type="entry name" value="ANTI-SIGMA-K FACTOR RSKA"/>
    <property type="match status" value="1"/>
</dbReference>